<gene>
    <name evidence="3" type="ORF">M5G27_27655</name>
</gene>
<dbReference type="InterPro" id="IPR051603">
    <property type="entry name" value="Zinc-ADH_QOR/CCCR"/>
</dbReference>
<dbReference type="EMBL" id="JAMDHA010000039">
    <property type="protein sequence ID" value="MDD1011250.1"/>
    <property type="molecule type" value="Genomic_DNA"/>
</dbReference>
<comment type="caution">
    <text evidence="3">The sequence shown here is derived from an EMBL/GenBank/DDBJ whole genome shotgun (WGS) entry which is preliminary data.</text>
</comment>
<accession>A0A9X4HCN8</accession>
<keyword evidence="1" id="KW-0521">NADP</keyword>
<evidence type="ECO:0000259" key="2">
    <source>
        <dbReference type="Pfam" id="PF00107"/>
    </source>
</evidence>
<feature type="domain" description="Alcohol dehydrogenase-like C-terminal" evidence="2">
    <location>
        <begin position="25"/>
        <end position="88"/>
    </location>
</feature>
<evidence type="ECO:0000313" key="3">
    <source>
        <dbReference type="EMBL" id="MDD1011250.1"/>
    </source>
</evidence>
<dbReference type="PANTHER" id="PTHR44154:SF1">
    <property type="entry name" value="QUINONE OXIDOREDUCTASE"/>
    <property type="match status" value="1"/>
</dbReference>
<reference evidence="3 4" key="1">
    <citation type="submission" date="2022-05" db="EMBL/GenBank/DDBJ databases">
        <title>Novel Pseudomonas spp. Isolated from a Rainbow Trout Aquaculture Facility.</title>
        <authorList>
            <person name="Testerman T."/>
            <person name="Graf J."/>
        </authorList>
    </citation>
    <scope>NUCLEOTIDE SEQUENCE [LARGE SCALE GENOMIC DNA]</scope>
    <source>
        <strain evidence="3 4">ID1042</strain>
    </source>
</reference>
<evidence type="ECO:0000313" key="4">
    <source>
        <dbReference type="Proteomes" id="UP001148185"/>
    </source>
</evidence>
<dbReference type="AlphaFoldDB" id="A0A9X4HCN8"/>
<dbReference type="Pfam" id="PF00107">
    <property type="entry name" value="ADH_zinc_N"/>
    <property type="match status" value="1"/>
</dbReference>
<dbReference type="InterPro" id="IPR013149">
    <property type="entry name" value="ADH-like_C"/>
</dbReference>
<protein>
    <submittedName>
        <fullName evidence="3">Zinc-binding dehydrogenase</fullName>
    </submittedName>
</protein>
<dbReference type="Gene3D" id="3.40.50.720">
    <property type="entry name" value="NAD(P)-binding Rossmann-like Domain"/>
    <property type="match status" value="1"/>
</dbReference>
<proteinExistence type="predicted"/>
<sequence>MWTNLFEHDRLLPGETVLVHGGSSGIGLTAIQLANQFGARVLATAGSEAKLETCSSAGTSRAINYREEDFAEVVWAETEGKGVNLILNHGRG</sequence>
<organism evidence="3 4">
    <name type="scientific">Pseudomonas shahriarae</name>
    <dbReference type="NCBI Taxonomy" id="2745512"/>
    <lineage>
        <taxon>Bacteria</taxon>
        <taxon>Pseudomonadati</taxon>
        <taxon>Pseudomonadota</taxon>
        <taxon>Gammaproteobacteria</taxon>
        <taxon>Pseudomonadales</taxon>
        <taxon>Pseudomonadaceae</taxon>
        <taxon>Pseudomonas</taxon>
    </lineage>
</organism>
<keyword evidence="4" id="KW-1185">Reference proteome</keyword>
<evidence type="ECO:0000256" key="1">
    <source>
        <dbReference type="ARBA" id="ARBA00022857"/>
    </source>
</evidence>
<dbReference type="InterPro" id="IPR036291">
    <property type="entry name" value="NAD(P)-bd_dom_sf"/>
</dbReference>
<dbReference type="RefSeq" id="WP_025999688.1">
    <property type="nucleotide sequence ID" value="NZ_JAMDHA010000039.1"/>
</dbReference>
<name>A0A9X4HCN8_9PSED</name>
<dbReference type="PANTHER" id="PTHR44154">
    <property type="entry name" value="QUINONE OXIDOREDUCTASE"/>
    <property type="match status" value="1"/>
</dbReference>
<dbReference type="SUPFAM" id="SSF51735">
    <property type="entry name" value="NAD(P)-binding Rossmann-fold domains"/>
    <property type="match status" value="1"/>
</dbReference>
<dbReference type="Proteomes" id="UP001148185">
    <property type="component" value="Unassembled WGS sequence"/>
</dbReference>